<organism evidence="5 6">
    <name type="scientific">Deinococcus deserti (strain DSM 17065 / CIP 109153 / LMG 22923 / VCD115)</name>
    <dbReference type="NCBI Taxonomy" id="546414"/>
    <lineage>
        <taxon>Bacteria</taxon>
        <taxon>Thermotogati</taxon>
        <taxon>Deinococcota</taxon>
        <taxon>Deinococci</taxon>
        <taxon>Deinococcales</taxon>
        <taxon>Deinococcaceae</taxon>
        <taxon>Deinococcus</taxon>
    </lineage>
</organism>
<keyword evidence="3" id="KW-0732">Signal</keyword>
<evidence type="ECO:0000256" key="2">
    <source>
        <dbReference type="SAM" id="Phobius"/>
    </source>
</evidence>
<sequence>MRRVAALTLLLLTAPHADVQSAVPSSAVPVPAEARVNSPDVSLRRPQPLRAAPTCRLPAGELPRRTRAVFVLDTSGSMRGTGDGQADIFERVKASVDAYVRRLRPDRVEMVSFDSGVRYQRGVDRPAENPEWSALLTGLKADGKNTYLYRSLHTALSKLGGQGEYLTTIFVLTDGIDNDPARLHTARSALQAFERRGALDRLHYVALGTRIPDDLRAALRASVYAAGHTYKAGTVPVLGQGNLAGGALDVTSLDQVTVPLPNGTPVSLGSAMPARLSLAQNAVRDGRVRLKLRGSLAPGSAALLCAPLVPTADGINLRPAALLLRLNTPESSGLNWLNPGADLNLRPGEDVVLRYRAGSGLSLGDLRVDPQQRSLTATLERRPGAREFGVRLRHTGQNAAQVTPVLLGTGRSVPLPTVRLAVGPGAAQGSSANPAVRSGDAPATQGASQTSLEGQPKFPARFGLLLLCAAALVGLSLLLRRRRKVPAAANRLPGGAFPVPGVEGLEYSEERTLALVTAQGDVMGIPAPLSGPFDVGQVSRVPHLSGLRAEQHRDGLQILRVPDDLEVSRGALLLQAGDVVRPGTLLGIAVAGAARAPEADLGSLAGLGLPLTLRADDLTVHISGPYGDHVLVVRSGVSDLGATLGSPVLAGLKLTPSGTQLLLVEVPEGLHLRRPGESMPLRPGTYLPQTPTVLELNPDGSQPSPGAV</sequence>
<dbReference type="HOGENOM" id="CLU_417821_0_0_0"/>
<reference evidence="5 6" key="1">
    <citation type="journal article" date="2009" name="PLoS Genet.">
        <title>Alliance of proteomics and genomics to unravel the specificities of Sahara bacterium Deinococcus deserti.</title>
        <authorList>
            <person name="de Groot A."/>
            <person name="Dulermo R."/>
            <person name="Ortet P."/>
            <person name="Blanchard L."/>
            <person name="Guerin P."/>
            <person name="Fernandez B."/>
            <person name="Vacherie B."/>
            <person name="Dossat C."/>
            <person name="Jolivet E."/>
            <person name="Siguier P."/>
            <person name="Chandler M."/>
            <person name="Barakat M."/>
            <person name="Dedieu A."/>
            <person name="Barbe V."/>
            <person name="Heulin T."/>
            <person name="Sommer S."/>
            <person name="Achouak W."/>
            <person name="Armengaud J."/>
        </authorList>
    </citation>
    <scope>NUCLEOTIDE SEQUENCE [LARGE SCALE GENOMIC DNA]</scope>
    <source>
        <strain evidence="6">DSM 17065 / CIP 109153 / LMG 22923 / VCD115</strain>
    </source>
</reference>
<dbReference type="CDD" id="cd00198">
    <property type="entry name" value="vWFA"/>
    <property type="match status" value="1"/>
</dbReference>
<proteinExistence type="predicted"/>
<feature type="signal peptide" evidence="3">
    <location>
        <begin position="1"/>
        <end position="17"/>
    </location>
</feature>
<dbReference type="AlphaFoldDB" id="C1CWE4"/>
<dbReference type="STRING" id="546414.Deide_15480"/>
<gene>
    <name evidence="5" type="ordered locus">Deide_15480</name>
</gene>
<dbReference type="Gene3D" id="3.40.50.410">
    <property type="entry name" value="von Willebrand factor, type A domain"/>
    <property type="match status" value="1"/>
</dbReference>
<dbReference type="Proteomes" id="UP000002208">
    <property type="component" value="Chromosome"/>
</dbReference>
<evidence type="ECO:0000313" key="5">
    <source>
        <dbReference type="EMBL" id="ACO46511.1"/>
    </source>
</evidence>
<keyword evidence="6" id="KW-1185">Reference proteome</keyword>
<evidence type="ECO:0000313" key="6">
    <source>
        <dbReference type="Proteomes" id="UP000002208"/>
    </source>
</evidence>
<feature type="chain" id="PRO_5002908064" evidence="3">
    <location>
        <begin position="18"/>
        <end position="708"/>
    </location>
</feature>
<dbReference type="InterPro" id="IPR002035">
    <property type="entry name" value="VWF_A"/>
</dbReference>
<feature type="compositionally biased region" description="Polar residues" evidence="1">
    <location>
        <begin position="699"/>
        <end position="708"/>
    </location>
</feature>
<dbReference type="OrthoDB" id="54366at2"/>
<protein>
    <submittedName>
        <fullName evidence="5">Putative von Willebrand factor type A domain protein</fullName>
    </submittedName>
</protein>
<keyword evidence="2" id="KW-0812">Transmembrane</keyword>
<dbReference type="PaxDb" id="546414-Deide_15480"/>
<dbReference type="InterPro" id="IPR036465">
    <property type="entry name" value="vWFA_dom_sf"/>
</dbReference>
<evidence type="ECO:0000259" key="4">
    <source>
        <dbReference type="PROSITE" id="PS50234"/>
    </source>
</evidence>
<evidence type="ECO:0000256" key="1">
    <source>
        <dbReference type="SAM" id="MobiDB-lite"/>
    </source>
</evidence>
<dbReference type="PROSITE" id="PS50234">
    <property type="entry name" value="VWFA"/>
    <property type="match status" value="1"/>
</dbReference>
<dbReference type="SUPFAM" id="SSF53300">
    <property type="entry name" value="vWA-like"/>
    <property type="match status" value="1"/>
</dbReference>
<keyword evidence="2" id="KW-0472">Membrane</keyword>
<dbReference type="KEGG" id="ddr:Deide_15480"/>
<feature type="region of interest" description="Disordered" evidence="1">
    <location>
        <begin position="424"/>
        <end position="452"/>
    </location>
</feature>
<feature type="region of interest" description="Disordered" evidence="1">
    <location>
        <begin position="673"/>
        <end position="708"/>
    </location>
</feature>
<dbReference type="eggNOG" id="COG2304">
    <property type="taxonomic scope" value="Bacteria"/>
</dbReference>
<dbReference type="EMBL" id="CP001114">
    <property type="protein sequence ID" value="ACO46511.1"/>
    <property type="molecule type" value="Genomic_DNA"/>
</dbReference>
<accession>C1CWE4</accession>
<name>C1CWE4_DEIDV</name>
<keyword evidence="2" id="KW-1133">Transmembrane helix</keyword>
<dbReference type="Pfam" id="PF13519">
    <property type="entry name" value="VWA_2"/>
    <property type="match status" value="1"/>
</dbReference>
<dbReference type="RefSeq" id="WP_012693634.1">
    <property type="nucleotide sequence ID" value="NC_012526.1"/>
</dbReference>
<evidence type="ECO:0000256" key="3">
    <source>
        <dbReference type="SAM" id="SignalP"/>
    </source>
</evidence>
<dbReference type="SMART" id="SM00327">
    <property type="entry name" value="VWA"/>
    <property type="match status" value="1"/>
</dbReference>
<feature type="domain" description="VWFA" evidence="4">
    <location>
        <begin position="67"/>
        <end position="208"/>
    </location>
</feature>
<feature type="transmembrane region" description="Helical" evidence="2">
    <location>
        <begin position="458"/>
        <end position="479"/>
    </location>
</feature>